<comment type="caution">
    <text evidence="2">The sequence shown here is derived from an EMBL/GenBank/DDBJ whole genome shotgun (WGS) entry which is preliminary data.</text>
</comment>
<dbReference type="EMBL" id="BKCJ010010902">
    <property type="protein sequence ID" value="GEU93656.1"/>
    <property type="molecule type" value="Genomic_DNA"/>
</dbReference>
<feature type="region of interest" description="Disordered" evidence="1">
    <location>
        <begin position="209"/>
        <end position="232"/>
    </location>
</feature>
<organism evidence="2">
    <name type="scientific">Tanacetum cinerariifolium</name>
    <name type="common">Dalmatian daisy</name>
    <name type="synonym">Chrysanthemum cinerariifolium</name>
    <dbReference type="NCBI Taxonomy" id="118510"/>
    <lineage>
        <taxon>Eukaryota</taxon>
        <taxon>Viridiplantae</taxon>
        <taxon>Streptophyta</taxon>
        <taxon>Embryophyta</taxon>
        <taxon>Tracheophyta</taxon>
        <taxon>Spermatophyta</taxon>
        <taxon>Magnoliopsida</taxon>
        <taxon>eudicotyledons</taxon>
        <taxon>Gunneridae</taxon>
        <taxon>Pentapetalae</taxon>
        <taxon>asterids</taxon>
        <taxon>campanulids</taxon>
        <taxon>Asterales</taxon>
        <taxon>Asteraceae</taxon>
        <taxon>Asteroideae</taxon>
        <taxon>Anthemideae</taxon>
        <taxon>Anthemidinae</taxon>
        <taxon>Tanacetum</taxon>
    </lineage>
</organism>
<dbReference type="AlphaFoldDB" id="A0A6L2P5M7"/>
<reference evidence="2" key="1">
    <citation type="journal article" date="2019" name="Sci. Rep.">
        <title>Draft genome of Tanacetum cinerariifolium, the natural source of mosquito coil.</title>
        <authorList>
            <person name="Yamashiro T."/>
            <person name="Shiraishi A."/>
            <person name="Satake H."/>
            <person name="Nakayama K."/>
        </authorList>
    </citation>
    <scope>NUCLEOTIDE SEQUENCE</scope>
</reference>
<feature type="compositionally biased region" description="Low complexity" evidence="1">
    <location>
        <begin position="214"/>
        <end position="225"/>
    </location>
</feature>
<evidence type="ECO:0000313" key="2">
    <source>
        <dbReference type="EMBL" id="GEU93656.1"/>
    </source>
</evidence>
<evidence type="ECO:0008006" key="3">
    <source>
        <dbReference type="Google" id="ProtNLM"/>
    </source>
</evidence>
<name>A0A6L2P5M7_TANCI</name>
<sequence length="456" mass="51337">MVNDTSCYTNVAPIELNNSSKVILPMAAIDEVNARFVNTLYGFPIGKKLAFPMVENYVKHAWAKFRLKRAMMHHGAFMFQFDSQICMEKKELVSKVPLWVLMHNVPILTYSKVGLDFISAKVASTMRYLKIFDHLESVCPMKPKAGPMKNSELKTDVMKDKQPVHSTGNNKGKHVSTQRCIKGYHVNIPKTKLVYRAVVKPQAENNVACNLEQSSDTTKKPSPSDSSKEGKSTFVNDDISLAKLRSFVVKSKNEELVLEYVGNNDINGCILGEEKGDKISTMKTNSSMEVLNEDSDTDVDEVFLPNDGTTFPSSSGSGGQPLEEDDYDAYEDQFDDYPSLFQDFCDQFDFKVKVGFNSLVHSLRALSALRRSGLRTASTAAKPCQGDSSEFYLITDSIHADQRRTVVLATLFNESEQRHFRSFITNINLQESRRLQLLAKRTSIHNSMPTLQTHHR</sequence>
<evidence type="ECO:0000256" key="1">
    <source>
        <dbReference type="SAM" id="MobiDB-lite"/>
    </source>
</evidence>
<feature type="region of interest" description="Disordered" evidence="1">
    <location>
        <begin position="303"/>
        <end position="325"/>
    </location>
</feature>
<accession>A0A6L2P5M7</accession>
<proteinExistence type="predicted"/>
<protein>
    <recommendedName>
        <fullName evidence="3">DUF4283 domain-containing protein</fullName>
    </recommendedName>
</protein>
<gene>
    <name evidence="2" type="ORF">Tci_065634</name>
</gene>